<protein>
    <submittedName>
        <fullName evidence="2">Uncharacterized protein</fullName>
    </submittedName>
</protein>
<organism evidence="2 3">
    <name type="scientific">Punica granatum</name>
    <name type="common">Pomegranate</name>
    <dbReference type="NCBI Taxonomy" id="22663"/>
    <lineage>
        <taxon>Eukaryota</taxon>
        <taxon>Viridiplantae</taxon>
        <taxon>Streptophyta</taxon>
        <taxon>Embryophyta</taxon>
        <taxon>Tracheophyta</taxon>
        <taxon>Spermatophyta</taxon>
        <taxon>Magnoliopsida</taxon>
        <taxon>eudicotyledons</taxon>
        <taxon>Gunneridae</taxon>
        <taxon>Pentapetalae</taxon>
        <taxon>rosids</taxon>
        <taxon>malvids</taxon>
        <taxon>Myrtales</taxon>
        <taxon>Lythraceae</taxon>
        <taxon>Punica</taxon>
    </lineage>
</organism>
<sequence>MGRHRAPKHHPQGVAPWARQGSPAAGLSLLSTVAPHGGAAREGGGDCPGNAVSPRTKAEGRAP</sequence>
<comment type="caution">
    <text evidence="2">The sequence shown here is derived from an EMBL/GenBank/DDBJ whole genome shotgun (WGS) entry which is preliminary data.</text>
</comment>
<dbReference type="AlphaFoldDB" id="A0A2I0JQW6"/>
<dbReference type="Proteomes" id="UP000233551">
    <property type="component" value="Unassembled WGS sequence"/>
</dbReference>
<reference evidence="2 3" key="1">
    <citation type="submission" date="2017-11" db="EMBL/GenBank/DDBJ databases">
        <title>De-novo sequencing of pomegranate (Punica granatum L.) genome.</title>
        <authorList>
            <person name="Akparov Z."/>
            <person name="Amiraslanov A."/>
            <person name="Hajiyeva S."/>
            <person name="Abbasov M."/>
            <person name="Kaur K."/>
            <person name="Hamwieh A."/>
            <person name="Solovyev V."/>
            <person name="Salamov A."/>
            <person name="Braich B."/>
            <person name="Kosarev P."/>
            <person name="Mahmoud A."/>
            <person name="Hajiyev E."/>
            <person name="Babayeva S."/>
            <person name="Izzatullayeva V."/>
            <person name="Mammadov A."/>
            <person name="Mammadov A."/>
            <person name="Sharifova S."/>
            <person name="Ojaghi J."/>
            <person name="Eynullazada K."/>
            <person name="Bayramov B."/>
            <person name="Abdulazimova A."/>
            <person name="Shahmuradov I."/>
        </authorList>
    </citation>
    <scope>NUCLEOTIDE SEQUENCE [LARGE SCALE GENOMIC DNA]</scope>
    <source>
        <strain evidence="3">cv. AG2017</strain>
        <tissue evidence="2">Leaf</tissue>
    </source>
</reference>
<dbReference type="EMBL" id="PGOL01001406">
    <property type="protein sequence ID" value="PKI58300.1"/>
    <property type="molecule type" value="Genomic_DNA"/>
</dbReference>
<accession>A0A2I0JQW6</accession>
<keyword evidence="3" id="KW-1185">Reference proteome</keyword>
<gene>
    <name evidence="2" type="ORF">CRG98_021306</name>
</gene>
<feature type="compositionally biased region" description="Basic residues" evidence="1">
    <location>
        <begin position="1"/>
        <end position="11"/>
    </location>
</feature>
<proteinExistence type="predicted"/>
<feature type="region of interest" description="Disordered" evidence="1">
    <location>
        <begin position="1"/>
        <end position="63"/>
    </location>
</feature>
<evidence type="ECO:0000313" key="2">
    <source>
        <dbReference type="EMBL" id="PKI58300.1"/>
    </source>
</evidence>
<name>A0A2I0JQW6_PUNGR</name>
<evidence type="ECO:0000256" key="1">
    <source>
        <dbReference type="SAM" id="MobiDB-lite"/>
    </source>
</evidence>
<evidence type="ECO:0000313" key="3">
    <source>
        <dbReference type="Proteomes" id="UP000233551"/>
    </source>
</evidence>